<evidence type="ECO:0000313" key="1">
    <source>
        <dbReference type="EMBL" id="KII69206.1"/>
    </source>
</evidence>
<comment type="caution">
    <text evidence="1">The sequence shown here is derived from an EMBL/GenBank/DDBJ whole genome shotgun (WGS) entry which is preliminary data.</text>
</comment>
<proteinExistence type="predicted"/>
<sequence>MQNPLSLISNERLRNHHSGDPAIYKTSNWFENNSCLASRPCKKPKVIEEFWMMRKELCLVDGILYRKYRNYESFQLRDVVPTSLVPSVLQECHDSDVQGRHLD</sequence>
<dbReference type="EMBL" id="JWZT01002526">
    <property type="protein sequence ID" value="KII69206.1"/>
    <property type="molecule type" value="Genomic_DNA"/>
</dbReference>
<reference evidence="1 2" key="1">
    <citation type="journal article" date="2014" name="Genome Biol. Evol.">
        <title>The genome of the myxosporean Thelohanellus kitauei shows adaptations to nutrient acquisition within its fish host.</title>
        <authorList>
            <person name="Yang Y."/>
            <person name="Xiong J."/>
            <person name="Zhou Z."/>
            <person name="Huo F."/>
            <person name="Miao W."/>
            <person name="Ran C."/>
            <person name="Liu Y."/>
            <person name="Zhang J."/>
            <person name="Feng J."/>
            <person name="Wang M."/>
            <person name="Wang M."/>
            <person name="Wang L."/>
            <person name="Yao B."/>
        </authorList>
    </citation>
    <scope>NUCLEOTIDE SEQUENCE [LARGE SCALE GENOMIC DNA]</scope>
    <source>
        <strain evidence="1">Wuqing</strain>
    </source>
</reference>
<protein>
    <submittedName>
        <fullName evidence="1">Uncharacterized protein</fullName>
    </submittedName>
</protein>
<keyword evidence="2" id="KW-1185">Reference proteome</keyword>
<gene>
    <name evidence="1" type="ORF">RF11_16125</name>
</gene>
<dbReference type="AlphaFoldDB" id="A0A0C2MPQ5"/>
<organism evidence="1 2">
    <name type="scientific">Thelohanellus kitauei</name>
    <name type="common">Myxosporean</name>
    <dbReference type="NCBI Taxonomy" id="669202"/>
    <lineage>
        <taxon>Eukaryota</taxon>
        <taxon>Metazoa</taxon>
        <taxon>Cnidaria</taxon>
        <taxon>Myxozoa</taxon>
        <taxon>Myxosporea</taxon>
        <taxon>Bivalvulida</taxon>
        <taxon>Platysporina</taxon>
        <taxon>Myxobolidae</taxon>
        <taxon>Thelohanellus</taxon>
    </lineage>
</organism>
<accession>A0A0C2MPQ5</accession>
<dbReference type="Proteomes" id="UP000031668">
    <property type="component" value="Unassembled WGS sequence"/>
</dbReference>
<name>A0A0C2MPQ5_THEKT</name>
<evidence type="ECO:0000313" key="2">
    <source>
        <dbReference type="Proteomes" id="UP000031668"/>
    </source>
</evidence>